<dbReference type="SMR" id="A0A6P8CFD0"/>
<dbReference type="InterPro" id="IPR050665">
    <property type="entry name" value="Cytochrome_P450_Monooxygen"/>
</dbReference>
<evidence type="ECO:0000256" key="11">
    <source>
        <dbReference type="ARBA" id="ARBA00023136"/>
    </source>
</evidence>
<reference evidence="16" key="2">
    <citation type="submission" date="2025-08" db="UniProtKB">
        <authorList>
            <consortium name="RefSeq"/>
        </authorList>
    </citation>
    <scope>IDENTIFICATION</scope>
    <source>
        <tissue evidence="16">Leaf</tissue>
    </source>
</reference>
<dbReference type="RefSeq" id="XP_031379518.1">
    <property type="nucleotide sequence ID" value="XM_031523658.1"/>
</dbReference>
<keyword evidence="4 12" id="KW-0349">Heme</keyword>
<dbReference type="SUPFAM" id="SSF48264">
    <property type="entry name" value="Cytochrome P450"/>
    <property type="match status" value="1"/>
</dbReference>
<comment type="subcellular location">
    <subcellularLocation>
        <location evidence="2">Membrane</location>
        <topology evidence="2">Single-pass membrane protein</topology>
    </subcellularLocation>
</comment>
<sequence>MEIQLFLFKVFFTTSVVLFLFAVWKVIDRCWVQPLRAYRKLRKNGLKGPTPVFPLGNLGEMKKSVMNKRTSSSSSSSAASKGSPSVTHDIHSTVFPFFAQWQKLHGKVFAYWLGVEPFLYIADPEFLKQMSTGVVGKSWGKPTVFKNDREPMFGSGLLMIEGDEWAHHRHILTPAFSPANLKAMSGFMMEFTTEMLDRWAELINSGEPEIDVEREITATAGEIIAKSSFGISHEDGKKVFDKLRAMQITLFKSNRFVGVPFNQFMSPKQTVEAKRLGKEIDTLLMSIITARKKSPRDQITAQRDLLGTLLEEHRDDGRLGKKLSVRELVDELKTFFFGGHETTALALSWTLLNLAMHPEWQEQLRDEIRQVVGDKEVDASMLAGLKKMGWVMNEILRLYSPAPNVQRQARGDIRVQDVVIPSGTNMWIDVVGMHHDPALWGEDVFEFRPERFRDDHLYGGCKHKMGFLPFGFGGRMCIGRNMMMMEYKIVLTMILSRFSFSVSPNYRHSPSILLSLRPAHGLPLMVHHL</sequence>
<evidence type="ECO:0000256" key="8">
    <source>
        <dbReference type="ARBA" id="ARBA00023002"/>
    </source>
</evidence>
<dbReference type="OrthoDB" id="1470350at2759"/>
<evidence type="ECO:0000256" key="13">
    <source>
        <dbReference type="RuleBase" id="RU000461"/>
    </source>
</evidence>
<feature type="transmembrane region" description="Helical" evidence="14">
    <location>
        <begin position="6"/>
        <end position="27"/>
    </location>
</feature>
<keyword evidence="6 12" id="KW-0479">Metal-binding</keyword>
<dbReference type="GO" id="GO:0020037">
    <property type="term" value="F:heme binding"/>
    <property type="evidence" value="ECO:0007669"/>
    <property type="project" value="InterPro"/>
</dbReference>
<evidence type="ECO:0000256" key="9">
    <source>
        <dbReference type="ARBA" id="ARBA00023004"/>
    </source>
</evidence>
<protein>
    <submittedName>
        <fullName evidence="16">Cytokinin hydroxylase</fullName>
    </submittedName>
</protein>
<dbReference type="PRINTS" id="PR00463">
    <property type="entry name" value="EP450I"/>
</dbReference>
<keyword evidence="15" id="KW-1185">Reference proteome</keyword>
<keyword evidence="7 14" id="KW-1133">Transmembrane helix</keyword>
<reference evidence="15" key="1">
    <citation type="journal article" date="2020" name="Plant Biotechnol. J.">
        <title>The pomegranate (Punica granatum L.) draft genome dissects genetic divergence between soft- and hard-seeded cultivars.</title>
        <authorList>
            <person name="Luo X."/>
            <person name="Li H."/>
            <person name="Wu Z."/>
            <person name="Yao W."/>
            <person name="Zhao P."/>
            <person name="Cao D."/>
            <person name="Yu H."/>
            <person name="Li K."/>
            <person name="Poudel K."/>
            <person name="Zhao D."/>
            <person name="Zhang F."/>
            <person name="Xia X."/>
            <person name="Chen L."/>
            <person name="Wang Q."/>
            <person name="Jing D."/>
            <person name="Cao S."/>
        </authorList>
    </citation>
    <scope>NUCLEOTIDE SEQUENCE [LARGE SCALE GENOMIC DNA]</scope>
    <source>
        <strain evidence="15">cv. Tunisia</strain>
    </source>
</reference>
<dbReference type="PANTHER" id="PTHR24282:SF15">
    <property type="entry name" value="CYTOCHROME P450, FAMILY 715, SUBFAMILY A, POLYPEPTIDE 1"/>
    <property type="match status" value="1"/>
</dbReference>
<dbReference type="Pfam" id="PF00067">
    <property type="entry name" value="p450"/>
    <property type="match status" value="1"/>
</dbReference>
<evidence type="ECO:0000256" key="7">
    <source>
        <dbReference type="ARBA" id="ARBA00022989"/>
    </source>
</evidence>
<evidence type="ECO:0000256" key="1">
    <source>
        <dbReference type="ARBA" id="ARBA00001971"/>
    </source>
</evidence>
<accession>A0A6P8CFD0</accession>
<keyword evidence="11 14" id="KW-0472">Membrane</keyword>
<evidence type="ECO:0000256" key="4">
    <source>
        <dbReference type="ARBA" id="ARBA00022617"/>
    </source>
</evidence>
<evidence type="ECO:0000256" key="14">
    <source>
        <dbReference type="SAM" id="Phobius"/>
    </source>
</evidence>
<proteinExistence type="inferred from homology"/>
<dbReference type="PRINTS" id="PR00385">
    <property type="entry name" value="P450"/>
</dbReference>
<keyword evidence="9 12" id="KW-0408">Iron</keyword>
<dbReference type="InterPro" id="IPR001128">
    <property type="entry name" value="Cyt_P450"/>
</dbReference>
<comment type="cofactor">
    <cofactor evidence="1 12">
        <name>heme</name>
        <dbReference type="ChEBI" id="CHEBI:30413"/>
    </cofactor>
</comment>
<evidence type="ECO:0000256" key="3">
    <source>
        <dbReference type="ARBA" id="ARBA00010617"/>
    </source>
</evidence>
<comment type="similarity">
    <text evidence="3 13">Belongs to the cytochrome P450 family.</text>
</comment>
<evidence type="ECO:0000256" key="10">
    <source>
        <dbReference type="ARBA" id="ARBA00023033"/>
    </source>
</evidence>
<evidence type="ECO:0000256" key="2">
    <source>
        <dbReference type="ARBA" id="ARBA00004167"/>
    </source>
</evidence>
<keyword evidence="8 13" id="KW-0560">Oxidoreductase</keyword>
<dbReference type="Proteomes" id="UP000515151">
    <property type="component" value="Chromosome 2"/>
</dbReference>
<dbReference type="InterPro" id="IPR017972">
    <property type="entry name" value="Cyt_P450_CS"/>
</dbReference>
<dbReference type="GeneID" id="116194770"/>
<dbReference type="GO" id="GO:0004497">
    <property type="term" value="F:monooxygenase activity"/>
    <property type="evidence" value="ECO:0007669"/>
    <property type="project" value="UniProtKB-KW"/>
</dbReference>
<dbReference type="PROSITE" id="PS00086">
    <property type="entry name" value="CYTOCHROME_P450"/>
    <property type="match status" value="1"/>
</dbReference>
<evidence type="ECO:0000256" key="12">
    <source>
        <dbReference type="PIRSR" id="PIRSR602401-1"/>
    </source>
</evidence>
<organism evidence="15 16">
    <name type="scientific">Punica granatum</name>
    <name type="common">Pomegranate</name>
    <dbReference type="NCBI Taxonomy" id="22663"/>
    <lineage>
        <taxon>Eukaryota</taxon>
        <taxon>Viridiplantae</taxon>
        <taxon>Streptophyta</taxon>
        <taxon>Embryophyta</taxon>
        <taxon>Tracheophyta</taxon>
        <taxon>Spermatophyta</taxon>
        <taxon>Magnoliopsida</taxon>
        <taxon>eudicotyledons</taxon>
        <taxon>Gunneridae</taxon>
        <taxon>Pentapetalae</taxon>
        <taxon>rosids</taxon>
        <taxon>malvids</taxon>
        <taxon>Myrtales</taxon>
        <taxon>Lythraceae</taxon>
        <taxon>Punica</taxon>
    </lineage>
</organism>
<dbReference type="GO" id="GO:0005506">
    <property type="term" value="F:iron ion binding"/>
    <property type="evidence" value="ECO:0007669"/>
    <property type="project" value="InterPro"/>
</dbReference>
<name>A0A6P8CFD0_PUNGR</name>
<feature type="binding site" description="axial binding residue" evidence="12">
    <location>
        <position position="477"/>
    </location>
    <ligand>
        <name>heme</name>
        <dbReference type="ChEBI" id="CHEBI:30413"/>
    </ligand>
    <ligandPart>
        <name>Fe</name>
        <dbReference type="ChEBI" id="CHEBI:18248"/>
    </ligandPart>
</feature>
<dbReference type="AlphaFoldDB" id="A0A6P8CFD0"/>
<dbReference type="GO" id="GO:0016705">
    <property type="term" value="F:oxidoreductase activity, acting on paired donors, with incorporation or reduction of molecular oxygen"/>
    <property type="evidence" value="ECO:0007669"/>
    <property type="project" value="InterPro"/>
</dbReference>
<dbReference type="InterPro" id="IPR036396">
    <property type="entry name" value="Cyt_P450_sf"/>
</dbReference>
<dbReference type="Gene3D" id="1.10.630.10">
    <property type="entry name" value="Cytochrome P450"/>
    <property type="match status" value="1"/>
</dbReference>
<dbReference type="InterPro" id="IPR002401">
    <property type="entry name" value="Cyt_P450_E_grp-I"/>
</dbReference>
<evidence type="ECO:0000313" key="16">
    <source>
        <dbReference type="RefSeq" id="XP_031379518.1"/>
    </source>
</evidence>
<evidence type="ECO:0000256" key="6">
    <source>
        <dbReference type="ARBA" id="ARBA00022723"/>
    </source>
</evidence>
<dbReference type="PANTHER" id="PTHR24282">
    <property type="entry name" value="CYTOCHROME P450 FAMILY MEMBER"/>
    <property type="match status" value="1"/>
</dbReference>
<keyword evidence="10 13" id="KW-0503">Monooxygenase</keyword>
<gene>
    <name evidence="16" type="primary">LOC116194770</name>
</gene>
<evidence type="ECO:0000256" key="5">
    <source>
        <dbReference type="ARBA" id="ARBA00022692"/>
    </source>
</evidence>
<keyword evidence="5 14" id="KW-0812">Transmembrane</keyword>
<dbReference type="GO" id="GO:0016020">
    <property type="term" value="C:membrane"/>
    <property type="evidence" value="ECO:0007669"/>
    <property type="project" value="UniProtKB-SubCell"/>
</dbReference>
<evidence type="ECO:0000313" key="15">
    <source>
        <dbReference type="Proteomes" id="UP000515151"/>
    </source>
</evidence>